<organism evidence="1 2">
    <name type="scientific">Portunus trituberculatus</name>
    <name type="common">Swimming crab</name>
    <name type="synonym">Neptunus trituberculatus</name>
    <dbReference type="NCBI Taxonomy" id="210409"/>
    <lineage>
        <taxon>Eukaryota</taxon>
        <taxon>Metazoa</taxon>
        <taxon>Ecdysozoa</taxon>
        <taxon>Arthropoda</taxon>
        <taxon>Crustacea</taxon>
        <taxon>Multicrustacea</taxon>
        <taxon>Malacostraca</taxon>
        <taxon>Eumalacostraca</taxon>
        <taxon>Eucarida</taxon>
        <taxon>Decapoda</taxon>
        <taxon>Pleocyemata</taxon>
        <taxon>Brachyura</taxon>
        <taxon>Eubrachyura</taxon>
        <taxon>Portunoidea</taxon>
        <taxon>Portunidae</taxon>
        <taxon>Portuninae</taxon>
        <taxon>Portunus</taxon>
    </lineage>
</organism>
<evidence type="ECO:0000313" key="2">
    <source>
        <dbReference type="Proteomes" id="UP000324222"/>
    </source>
</evidence>
<protein>
    <submittedName>
        <fullName evidence="1">Uncharacterized protein</fullName>
    </submittedName>
</protein>
<evidence type="ECO:0000313" key="1">
    <source>
        <dbReference type="EMBL" id="MPC50441.1"/>
    </source>
</evidence>
<comment type="caution">
    <text evidence="1">The sequence shown here is derived from an EMBL/GenBank/DDBJ whole genome shotgun (WGS) entry which is preliminary data.</text>
</comment>
<reference evidence="1 2" key="1">
    <citation type="submission" date="2019-05" db="EMBL/GenBank/DDBJ databases">
        <title>Another draft genome of Portunus trituberculatus and its Hox gene families provides insights of decapod evolution.</title>
        <authorList>
            <person name="Jeong J.-H."/>
            <person name="Song I."/>
            <person name="Kim S."/>
            <person name="Choi T."/>
            <person name="Kim D."/>
            <person name="Ryu S."/>
            <person name="Kim W."/>
        </authorList>
    </citation>
    <scope>NUCLEOTIDE SEQUENCE [LARGE SCALE GENOMIC DNA]</scope>
    <source>
        <tissue evidence="1">Muscle</tissue>
    </source>
</reference>
<gene>
    <name evidence="1" type="ORF">E2C01_044269</name>
</gene>
<dbReference type="Proteomes" id="UP000324222">
    <property type="component" value="Unassembled WGS sequence"/>
</dbReference>
<keyword evidence="2" id="KW-1185">Reference proteome</keyword>
<sequence length="74" mass="7903">MKCAPSFCLSLGAAINFMGLRFYSQPSIGAAPMAAIGEAFNLLRPLKNRSASLLHFGSLPETPKVMERTCRSAG</sequence>
<name>A0A5B7FSP0_PORTR</name>
<dbReference type="EMBL" id="VSRR010009507">
    <property type="protein sequence ID" value="MPC50441.1"/>
    <property type="molecule type" value="Genomic_DNA"/>
</dbReference>
<accession>A0A5B7FSP0</accession>
<dbReference type="AlphaFoldDB" id="A0A5B7FSP0"/>
<proteinExistence type="predicted"/>